<evidence type="ECO:0000259" key="2">
    <source>
        <dbReference type="Pfam" id="PF00248"/>
    </source>
</evidence>
<organism evidence="3 4">
    <name type="scientific">Paenibacillus montaniterrae</name>
    <dbReference type="NCBI Taxonomy" id="429341"/>
    <lineage>
        <taxon>Bacteria</taxon>
        <taxon>Bacillati</taxon>
        <taxon>Bacillota</taxon>
        <taxon>Bacilli</taxon>
        <taxon>Bacillales</taxon>
        <taxon>Paenibacillaceae</taxon>
        <taxon>Paenibacillus</taxon>
    </lineage>
</organism>
<evidence type="ECO:0000313" key="3">
    <source>
        <dbReference type="EMBL" id="GIP15451.1"/>
    </source>
</evidence>
<dbReference type="SUPFAM" id="SSF51430">
    <property type="entry name" value="NAD(P)-linked oxidoreductase"/>
    <property type="match status" value="1"/>
</dbReference>
<accession>A0A919YNN6</accession>
<dbReference type="GO" id="GO:0005829">
    <property type="term" value="C:cytosol"/>
    <property type="evidence" value="ECO:0007669"/>
    <property type="project" value="TreeGrafter"/>
</dbReference>
<dbReference type="InterPro" id="IPR023210">
    <property type="entry name" value="NADP_OxRdtase_dom"/>
</dbReference>
<evidence type="ECO:0000256" key="1">
    <source>
        <dbReference type="ARBA" id="ARBA00023002"/>
    </source>
</evidence>
<dbReference type="CDD" id="cd19082">
    <property type="entry name" value="AKR_AKR10A1_2"/>
    <property type="match status" value="1"/>
</dbReference>
<dbReference type="PRINTS" id="PR00069">
    <property type="entry name" value="ALDKETRDTASE"/>
</dbReference>
<dbReference type="EMBL" id="BOSE01000001">
    <property type="protein sequence ID" value="GIP15451.1"/>
    <property type="molecule type" value="Genomic_DNA"/>
</dbReference>
<dbReference type="InterPro" id="IPR020471">
    <property type="entry name" value="AKR"/>
</dbReference>
<protein>
    <submittedName>
        <fullName evidence="3">Oxidoreductase</fullName>
    </submittedName>
</protein>
<comment type="caution">
    <text evidence="3">The sequence shown here is derived from an EMBL/GenBank/DDBJ whole genome shotgun (WGS) entry which is preliminary data.</text>
</comment>
<gene>
    <name evidence="3" type="ORF">J40TS1_10930</name>
</gene>
<feature type="domain" description="NADP-dependent oxidoreductase" evidence="2">
    <location>
        <begin position="28"/>
        <end position="300"/>
    </location>
</feature>
<proteinExistence type="predicted"/>
<sequence>MQYMSIAGCSKPVSNVIKGSDYLQVDSYEHHLQELDQYVSIGGNTIDTAHIYAGGESEQVIGRYVEQQKQRDQLVLLTKGGISTLQPDILDREIKTSLERLRTDYIDLYALHRDDASLTVGQIIENLNRYIDSGTIHAIGASNWTPARILEANRYAAEHGLVGFTFNSPNLSLAIPKEPFWKGVLHVDDEMAAMHKLTKLPCLSWSPLARGFFSGRFVPDVVTDKDMERVFYSEQNWQRYDRAQQLAQQLGVSTSEIALAYVANQAYPTAIIAGARSLQELQSCITAMKLELSEEQVAWLENGEEGA</sequence>
<keyword evidence="4" id="KW-1185">Reference proteome</keyword>
<reference evidence="3" key="1">
    <citation type="submission" date="2021-03" db="EMBL/GenBank/DDBJ databases">
        <title>Antimicrobial resistance genes in bacteria isolated from Japanese honey, and their potential for conferring macrolide and lincosamide resistance in the American foulbrood pathogen Paenibacillus larvae.</title>
        <authorList>
            <person name="Okamoto M."/>
            <person name="Kumagai M."/>
            <person name="Kanamori H."/>
            <person name="Takamatsu D."/>
        </authorList>
    </citation>
    <scope>NUCLEOTIDE SEQUENCE</scope>
    <source>
        <strain evidence="3">J40TS1</strain>
    </source>
</reference>
<dbReference type="InterPro" id="IPR050523">
    <property type="entry name" value="AKR_Detox_Biosynth"/>
</dbReference>
<evidence type="ECO:0000313" key="4">
    <source>
        <dbReference type="Proteomes" id="UP000683139"/>
    </source>
</evidence>
<dbReference type="InterPro" id="IPR036812">
    <property type="entry name" value="NAD(P)_OxRdtase_dom_sf"/>
</dbReference>
<dbReference type="GO" id="GO:0016491">
    <property type="term" value="F:oxidoreductase activity"/>
    <property type="evidence" value="ECO:0007669"/>
    <property type="project" value="UniProtKB-KW"/>
</dbReference>
<dbReference type="Proteomes" id="UP000683139">
    <property type="component" value="Unassembled WGS sequence"/>
</dbReference>
<dbReference type="Pfam" id="PF00248">
    <property type="entry name" value="Aldo_ket_red"/>
    <property type="match status" value="1"/>
</dbReference>
<dbReference type="PANTHER" id="PTHR43364:SF4">
    <property type="entry name" value="NAD(P)-LINKED OXIDOREDUCTASE SUPERFAMILY PROTEIN"/>
    <property type="match status" value="1"/>
</dbReference>
<dbReference type="RefSeq" id="WP_213513655.1">
    <property type="nucleotide sequence ID" value="NZ_BOSE01000001.1"/>
</dbReference>
<dbReference type="Gene3D" id="3.20.20.100">
    <property type="entry name" value="NADP-dependent oxidoreductase domain"/>
    <property type="match status" value="1"/>
</dbReference>
<dbReference type="PANTHER" id="PTHR43364">
    <property type="entry name" value="NADH-SPECIFIC METHYLGLYOXAL REDUCTASE-RELATED"/>
    <property type="match status" value="1"/>
</dbReference>
<keyword evidence="1" id="KW-0560">Oxidoreductase</keyword>
<name>A0A919YNN6_9BACL</name>
<dbReference type="AlphaFoldDB" id="A0A919YNN6"/>